<organism evidence="4 5">
    <name type="scientific">Ascobolus immersus RN42</name>
    <dbReference type="NCBI Taxonomy" id="1160509"/>
    <lineage>
        <taxon>Eukaryota</taxon>
        <taxon>Fungi</taxon>
        <taxon>Dikarya</taxon>
        <taxon>Ascomycota</taxon>
        <taxon>Pezizomycotina</taxon>
        <taxon>Pezizomycetes</taxon>
        <taxon>Pezizales</taxon>
        <taxon>Ascobolaceae</taxon>
        <taxon>Ascobolus</taxon>
    </lineage>
</organism>
<name>A0A3N4HPF3_ASCIM</name>
<dbReference type="GO" id="GO:0005739">
    <property type="term" value="C:mitochondrion"/>
    <property type="evidence" value="ECO:0007669"/>
    <property type="project" value="TreeGrafter"/>
</dbReference>
<evidence type="ECO:0000256" key="2">
    <source>
        <dbReference type="ARBA" id="ARBA00023239"/>
    </source>
</evidence>
<dbReference type="EMBL" id="ML119770">
    <property type="protein sequence ID" value="RPA75177.1"/>
    <property type="molecule type" value="Genomic_DNA"/>
</dbReference>
<dbReference type="InterPro" id="IPR001753">
    <property type="entry name" value="Enoyl-CoA_hydra/iso"/>
</dbReference>
<dbReference type="InterPro" id="IPR018376">
    <property type="entry name" value="Enoyl-CoA_hyd/isom_CS"/>
</dbReference>
<reference evidence="4 5" key="1">
    <citation type="journal article" date="2018" name="Nat. Ecol. Evol.">
        <title>Pezizomycetes genomes reveal the molecular basis of ectomycorrhizal truffle lifestyle.</title>
        <authorList>
            <person name="Murat C."/>
            <person name="Payen T."/>
            <person name="Noel B."/>
            <person name="Kuo A."/>
            <person name="Morin E."/>
            <person name="Chen J."/>
            <person name="Kohler A."/>
            <person name="Krizsan K."/>
            <person name="Balestrini R."/>
            <person name="Da Silva C."/>
            <person name="Montanini B."/>
            <person name="Hainaut M."/>
            <person name="Levati E."/>
            <person name="Barry K.W."/>
            <person name="Belfiori B."/>
            <person name="Cichocki N."/>
            <person name="Clum A."/>
            <person name="Dockter R.B."/>
            <person name="Fauchery L."/>
            <person name="Guy J."/>
            <person name="Iotti M."/>
            <person name="Le Tacon F."/>
            <person name="Lindquist E.A."/>
            <person name="Lipzen A."/>
            <person name="Malagnac F."/>
            <person name="Mello A."/>
            <person name="Molinier V."/>
            <person name="Miyauchi S."/>
            <person name="Poulain J."/>
            <person name="Riccioni C."/>
            <person name="Rubini A."/>
            <person name="Sitrit Y."/>
            <person name="Splivallo R."/>
            <person name="Traeger S."/>
            <person name="Wang M."/>
            <person name="Zifcakova L."/>
            <person name="Wipf D."/>
            <person name="Zambonelli A."/>
            <person name="Paolocci F."/>
            <person name="Nowrousian M."/>
            <person name="Ottonello S."/>
            <person name="Baldrian P."/>
            <person name="Spatafora J.W."/>
            <person name="Henrissat B."/>
            <person name="Nagy L.G."/>
            <person name="Aury J.M."/>
            <person name="Wincker P."/>
            <person name="Grigoriev I.V."/>
            <person name="Bonfante P."/>
            <person name="Martin F.M."/>
        </authorList>
    </citation>
    <scope>NUCLEOTIDE SEQUENCE [LARGE SCALE GENOMIC DNA]</scope>
    <source>
        <strain evidence="4 5">RN42</strain>
    </source>
</reference>
<dbReference type="PANTHER" id="PTHR11941:SF166">
    <property type="entry name" value="ENOYL-COA HYDRATASE_ISOMERASE FAMILY PROTEIN (AFU_ORTHOLOGUE AFUA_8G01210)"/>
    <property type="match status" value="1"/>
</dbReference>
<dbReference type="Gene3D" id="3.90.226.10">
    <property type="entry name" value="2-enoyl-CoA Hydratase, Chain A, domain 1"/>
    <property type="match status" value="1"/>
</dbReference>
<dbReference type="Gene3D" id="1.10.12.10">
    <property type="entry name" value="Lyase 2-enoyl-coa Hydratase, Chain A, domain 2"/>
    <property type="match status" value="1"/>
</dbReference>
<dbReference type="GO" id="GO:0016829">
    <property type="term" value="F:lyase activity"/>
    <property type="evidence" value="ECO:0007669"/>
    <property type="project" value="UniProtKB-KW"/>
</dbReference>
<feature type="non-terminal residue" evidence="4">
    <location>
        <position position="253"/>
    </location>
</feature>
<feature type="non-terminal residue" evidence="4">
    <location>
        <position position="1"/>
    </location>
</feature>
<evidence type="ECO:0000256" key="1">
    <source>
        <dbReference type="ARBA" id="ARBA00005254"/>
    </source>
</evidence>
<comment type="similarity">
    <text evidence="1 3">Belongs to the enoyl-CoA hydratase/isomerase family.</text>
</comment>
<keyword evidence="5" id="KW-1185">Reference proteome</keyword>
<dbReference type="PANTHER" id="PTHR11941">
    <property type="entry name" value="ENOYL-COA HYDRATASE-RELATED"/>
    <property type="match status" value="1"/>
</dbReference>
<keyword evidence="2" id="KW-0456">Lyase</keyword>
<dbReference type="PROSITE" id="PS00166">
    <property type="entry name" value="ENOYL_COA_HYDRATASE"/>
    <property type="match status" value="1"/>
</dbReference>
<dbReference type="STRING" id="1160509.A0A3N4HPF3"/>
<dbReference type="AlphaFoldDB" id="A0A3N4HPF3"/>
<evidence type="ECO:0000313" key="5">
    <source>
        <dbReference type="Proteomes" id="UP000275078"/>
    </source>
</evidence>
<dbReference type="CDD" id="cd06558">
    <property type="entry name" value="crotonase-like"/>
    <property type="match status" value="1"/>
</dbReference>
<dbReference type="SUPFAM" id="SSF52096">
    <property type="entry name" value="ClpP/crotonase"/>
    <property type="match status" value="1"/>
</dbReference>
<dbReference type="GO" id="GO:0006635">
    <property type="term" value="P:fatty acid beta-oxidation"/>
    <property type="evidence" value="ECO:0007669"/>
    <property type="project" value="TreeGrafter"/>
</dbReference>
<dbReference type="InterPro" id="IPR029045">
    <property type="entry name" value="ClpP/crotonase-like_dom_sf"/>
</dbReference>
<dbReference type="InterPro" id="IPR014748">
    <property type="entry name" value="Enoyl-CoA_hydra_C"/>
</dbReference>
<evidence type="ECO:0000313" key="4">
    <source>
        <dbReference type="EMBL" id="RPA75177.1"/>
    </source>
</evidence>
<proteinExistence type="inferred from homology"/>
<evidence type="ECO:0000256" key="3">
    <source>
        <dbReference type="RuleBase" id="RU003707"/>
    </source>
</evidence>
<gene>
    <name evidence="4" type="ORF">BJ508DRAFT_201147</name>
</gene>
<accession>A0A3N4HPF3</accession>
<sequence>STTSSLILLSHPAPHIAQLTLNSPPTLNALSTPLINTLLSHLSALDADPSIHIILLAGTPRAFSAGADIAEIDALDGEGATRVRFLENLVDGMRRVRKVVIGVVEGIALGGGCELAIMCDLLYSTPTATFSQPELSLGLIPGAGGTQRLLLQLGKVRTLDILLTGRALTGQEACEMGLVARVFPAETIMDEVLEIAKGMAARDLETVMMTKEVVLAGESMGFEAGLRVERLAYWGGFGMQGKREGVGAFMEKR</sequence>
<dbReference type="Proteomes" id="UP000275078">
    <property type="component" value="Unassembled WGS sequence"/>
</dbReference>
<protein>
    <submittedName>
        <fullName evidence="4">ClpP/crotonase</fullName>
    </submittedName>
</protein>
<dbReference type="OrthoDB" id="2018133at2759"/>
<dbReference type="Pfam" id="PF00378">
    <property type="entry name" value="ECH_1"/>
    <property type="match status" value="1"/>
</dbReference>